<protein>
    <submittedName>
        <fullName evidence="1">Uncharacterized protein</fullName>
    </submittedName>
</protein>
<gene>
    <name evidence="1" type="ORF">MGWOODY_Mmi2232</name>
</gene>
<reference evidence="1" key="1">
    <citation type="submission" date="2015-10" db="EMBL/GenBank/DDBJ databases">
        <authorList>
            <person name="Gilbert D.G."/>
        </authorList>
    </citation>
    <scope>NUCLEOTIDE SEQUENCE</scope>
</reference>
<organism evidence="1">
    <name type="scientific">hydrothermal vent metagenome</name>
    <dbReference type="NCBI Taxonomy" id="652676"/>
    <lineage>
        <taxon>unclassified sequences</taxon>
        <taxon>metagenomes</taxon>
        <taxon>ecological metagenomes</taxon>
    </lineage>
</organism>
<proteinExistence type="predicted"/>
<accession>A0A170QCL6</accession>
<dbReference type="EMBL" id="FAXC01000210">
    <property type="protein sequence ID" value="CUV09277.1"/>
    <property type="molecule type" value="Genomic_DNA"/>
</dbReference>
<evidence type="ECO:0000313" key="1">
    <source>
        <dbReference type="EMBL" id="CUV09277.1"/>
    </source>
</evidence>
<name>A0A170QCL6_9ZZZZ</name>
<dbReference type="AlphaFoldDB" id="A0A170QCL6"/>
<sequence length="39" mass="4514">MQNLFSKRIAQILINLYMGKLEMEKHMTGFTAPLVVFSI</sequence>